<dbReference type="Pfam" id="PF00754">
    <property type="entry name" value="F5_F8_type_C"/>
    <property type="match status" value="1"/>
</dbReference>
<feature type="domain" description="F5/8 type C" evidence="1">
    <location>
        <begin position="1"/>
        <end position="85"/>
    </location>
</feature>
<dbReference type="Gene3D" id="2.60.120.260">
    <property type="entry name" value="Galactose-binding domain-like"/>
    <property type="match status" value="1"/>
</dbReference>
<evidence type="ECO:0000259" key="1">
    <source>
        <dbReference type="PROSITE" id="PS50022"/>
    </source>
</evidence>
<dbReference type="AlphaFoldDB" id="A0A9X0CPS5"/>
<evidence type="ECO:0000313" key="3">
    <source>
        <dbReference type="Proteomes" id="UP001163046"/>
    </source>
</evidence>
<gene>
    <name evidence="2" type="primary">MFGE8_4</name>
    <name evidence="2" type="ORF">OS493_029006</name>
</gene>
<dbReference type="OrthoDB" id="5986720at2759"/>
<accession>A0A9X0CPS5</accession>
<name>A0A9X0CPS5_9CNID</name>
<dbReference type="Proteomes" id="UP001163046">
    <property type="component" value="Unassembled WGS sequence"/>
</dbReference>
<proteinExistence type="predicted"/>
<comment type="caution">
    <text evidence="2">The sequence shown here is derived from an EMBL/GenBank/DDBJ whole genome shotgun (WGS) entry which is preliminary data.</text>
</comment>
<protein>
    <submittedName>
        <fullName evidence="2">Coagulation factor 5/8 C-terminal domain, discoidin domain</fullName>
    </submittedName>
</protein>
<dbReference type="PANTHER" id="PTHR24543">
    <property type="entry name" value="MULTICOPPER OXIDASE-RELATED"/>
    <property type="match status" value="1"/>
</dbReference>
<keyword evidence="3" id="KW-1185">Reference proteome</keyword>
<dbReference type="InterPro" id="IPR008979">
    <property type="entry name" value="Galactose-bd-like_sf"/>
</dbReference>
<reference evidence="2" key="1">
    <citation type="submission" date="2023-01" db="EMBL/GenBank/DDBJ databases">
        <title>Genome assembly of the deep-sea coral Lophelia pertusa.</title>
        <authorList>
            <person name="Herrera S."/>
            <person name="Cordes E."/>
        </authorList>
    </citation>
    <scope>NUCLEOTIDE SEQUENCE</scope>
    <source>
        <strain evidence="2">USNM1676648</strain>
        <tissue evidence="2">Polyp</tissue>
    </source>
</reference>
<dbReference type="InterPro" id="IPR000421">
    <property type="entry name" value="FA58C"/>
</dbReference>
<evidence type="ECO:0000313" key="2">
    <source>
        <dbReference type="EMBL" id="KAJ7370931.1"/>
    </source>
</evidence>
<dbReference type="PROSITE" id="PS50022">
    <property type="entry name" value="FA58C_3"/>
    <property type="match status" value="1"/>
</dbReference>
<organism evidence="2 3">
    <name type="scientific">Desmophyllum pertusum</name>
    <dbReference type="NCBI Taxonomy" id="174260"/>
    <lineage>
        <taxon>Eukaryota</taxon>
        <taxon>Metazoa</taxon>
        <taxon>Cnidaria</taxon>
        <taxon>Anthozoa</taxon>
        <taxon>Hexacorallia</taxon>
        <taxon>Scleractinia</taxon>
        <taxon>Caryophylliina</taxon>
        <taxon>Caryophylliidae</taxon>
        <taxon>Desmophyllum</taxon>
    </lineage>
</organism>
<sequence length="87" mass="10093">MISLHNYFEGRDVFHEHVKEYKLAFSNDGSNFQVYQENGQDKNFIGNCDHFTPVLNTFNPVTARYVKIFVGKSSYPCMRAELYGCDV</sequence>
<dbReference type="EMBL" id="MU826854">
    <property type="protein sequence ID" value="KAJ7370931.1"/>
    <property type="molecule type" value="Genomic_DNA"/>
</dbReference>
<dbReference type="PANTHER" id="PTHR24543:SF291">
    <property type="entry name" value="SMOKE ALARM, ISOFORM D"/>
    <property type="match status" value="1"/>
</dbReference>
<dbReference type="SUPFAM" id="SSF49785">
    <property type="entry name" value="Galactose-binding domain-like"/>
    <property type="match status" value="1"/>
</dbReference>